<evidence type="ECO:0000256" key="9">
    <source>
        <dbReference type="ARBA" id="ARBA00023136"/>
    </source>
</evidence>
<dbReference type="InterPro" id="IPR036097">
    <property type="entry name" value="HisK_dim/P_sf"/>
</dbReference>
<evidence type="ECO:0000256" key="10">
    <source>
        <dbReference type="SAM" id="Phobius"/>
    </source>
</evidence>
<comment type="catalytic activity">
    <reaction evidence="1">
        <text>ATP + protein L-histidine = ADP + protein N-phospho-L-histidine.</text>
        <dbReference type="EC" id="2.7.13.3"/>
    </reaction>
</comment>
<dbReference type="InterPro" id="IPR036890">
    <property type="entry name" value="HATPase_C_sf"/>
</dbReference>
<comment type="subcellular location">
    <subcellularLocation>
        <location evidence="2">Membrane</location>
    </subcellularLocation>
</comment>
<dbReference type="Pfam" id="PF00512">
    <property type="entry name" value="HisKA"/>
    <property type="match status" value="1"/>
</dbReference>
<dbReference type="PROSITE" id="PS50109">
    <property type="entry name" value="HIS_KIN"/>
    <property type="match status" value="1"/>
</dbReference>
<evidence type="ECO:0000256" key="2">
    <source>
        <dbReference type="ARBA" id="ARBA00004370"/>
    </source>
</evidence>
<gene>
    <name evidence="12" type="ORF">DQQ10_07335</name>
</gene>
<reference evidence="12 13" key="1">
    <citation type="submission" date="2018-06" db="EMBL/GenBank/DDBJ databases">
        <title>Chryseolinea flavus sp. nov., a member of the phylum Bacteroidetes isolated from soil.</title>
        <authorList>
            <person name="Li Y."/>
            <person name="Wang J."/>
        </authorList>
    </citation>
    <scope>NUCLEOTIDE SEQUENCE [LARGE SCALE GENOMIC DNA]</scope>
    <source>
        <strain evidence="12 13">SDU1-6</strain>
    </source>
</reference>
<sequence length="423" mass="48534">MKLVNHTLSYLSIAFFIVLGVWATIFYANFLDEIYDSIDDGLENTKLLILERVATDTTLIHKTALLESNYAIREINATDALQYRDVYMDSTIYTINEQDYEPVRVLKSAFQVHGKYYELLIVSSMVEEDDLIEDLLYSIIWLYVILLISIMIINNILLRRIWRPFYAILDRLRNFRVESPELPAFSVTRVTEFNMLQESITTLLHRTVATFQSQKQFIENASHELQTPLAISINKLELLAEKQQHAEANLAEISSVIESLQRLTRLNKTLLLLSKIENRQFPEQTSVDFNQLLDHLAIALSDLADYKSVILSVHHRGRLTKRINEDLASIMLSNLIKNGILHNVEGGRIEIEVTDQGVTIENTSTLGTLDKSKIFERFYKGSNQKHSTGLGLAIVKSICDLYGYKLEYRYNGKHVFSITMAAS</sequence>
<dbReference type="EC" id="2.7.13.3" evidence="3"/>
<dbReference type="Proteomes" id="UP000251889">
    <property type="component" value="Unassembled WGS sequence"/>
</dbReference>
<keyword evidence="4" id="KW-0597">Phosphoprotein</keyword>
<dbReference type="CDD" id="cd00075">
    <property type="entry name" value="HATPase"/>
    <property type="match status" value="1"/>
</dbReference>
<dbReference type="EMBL" id="QMFY01000002">
    <property type="protein sequence ID" value="RAW02337.1"/>
    <property type="molecule type" value="Genomic_DNA"/>
</dbReference>
<dbReference type="AlphaFoldDB" id="A0A364Y7G7"/>
<dbReference type="SMART" id="SM00387">
    <property type="entry name" value="HATPase_c"/>
    <property type="match status" value="1"/>
</dbReference>
<dbReference type="RefSeq" id="WP_112746159.1">
    <property type="nucleotide sequence ID" value="NZ_QMFY01000002.1"/>
</dbReference>
<dbReference type="InterPro" id="IPR003661">
    <property type="entry name" value="HisK_dim/P_dom"/>
</dbReference>
<dbReference type="GO" id="GO:0005886">
    <property type="term" value="C:plasma membrane"/>
    <property type="evidence" value="ECO:0007669"/>
    <property type="project" value="TreeGrafter"/>
</dbReference>
<dbReference type="PRINTS" id="PR00344">
    <property type="entry name" value="BCTRLSENSOR"/>
</dbReference>
<keyword evidence="9 10" id="KW-0472">Membrane</keyword>
<dbReference type="InterPro" id="IPR004358">
    <property type="entry name" value="Sig_transdc_His_kin-like_C"/>
</dbReference>
<dbReference type="SMART" id="SM00388">
    <property type="entry name" value="HisKA"/>
    <property type="match status" value="1"/>
</dbReference>
<keyword evidence="13" id="KW-1185">Reference proteome</keyword>
<dbReference type="SUPFAM" id="SSF55874">
    <property type="entry name" value="ATPase domain of HSP90 chaperone/DNA topoisomerase II/histidine kinase"/>
    <property type="match status" value="1"/>
</dbReference>
<evidence type="ECO:0000256" key="6">
    <source>
        <dbReference type="ARBA" id="ARBA00022692"/>
    </source>
</evidence>
<evidence type="ECO:0000256" key="1">
    <source>
        <dbReference type="ARBA" id="ARBA00000085"/>
    </source>
</evidence>
<protein>
    <recommendedName>
        <fullName evidence="3">histidine kinase</fullName>
        <ecNumber evidence="3">2.7.13.3</ecNumber>
    </recommendedName>
</protein>
<feature type="domain" description="Histidine kinase" evidence="11">
    <location>
        <begin position="220"/>
        <end position="423"/>
    </location>
</feature>
<feature type="transmembrane region" description="Helical" evidence="10">
    <location>
        <begin position="135"/>
        <end position="158"/>
    </location>
</feature>
<proteinExistence type="predicted"/>
<dbReference type="Pfam" id="PF02518">
    <property type="entry name" value="HATPase_c"/>
    <property type="match status" value="1"/>
</dbReference>
<keyword evidence="6 10" id="KW-0812">Transmembrane</keyword>
<evidence type="ECO:0000256" key="4">
    <source>
        <dbReference type="ARBA" id="ARBA00022553"/>
    </source>
</evidence>
<accession>A0A364Y7G7</accession>
<organism evidence="12 13">
    <name type="scientific">Pseudochryseolinea flava</name>
    <dbReference type="NCBI Taxonomy" id="2059302"/>
    <lineage>
        <taxon>Bacteria</taxon>
        <taxon>Pseudomonadati</taxon>
        <taxon>Bacteroidota</taxon>
        <taxon>Cytophagia</taxon>
        <taxon>Cytophagales</taxon>
        <taxon>Fulvivirgaceae</taxon>
        <taxon>Pseudochryseolinea</taxon>
    </lineage>
</organism>
<feature type="transmembrane region" description="Helical" evidence="10">
    <location>
        <begin position="7"/>
        <end position="28"/>
    </location>
</feature>
<dbReference type="SUPFAM" id="SSF47384">
    <property type="entry name" value="Homodimeric domain of signal transducing histidine kinase"/>
    <property type="match status" value="1"/>
</dbReference>
<dbReference type="Gene3D" id="1.10.287.130">
    <property type="match status" value="1"/>
</dbReference>
<dbReference type="InterPro" id="IPR050428">
    <property type="entry name" value="TCS_sensor_his_kinase"/>
</dbReference>
<dbReference type="PANTHER" id="PTHR45436:SF5">
    <property type="entry name" value="SENSOR HISTIDINE KINASE TRCS"/>
    <property type="match status" value="1"/>
</dbReference>
<dbReference type="OrthoDB" id="1522504at2"/>
<keyword evidence="5" id="KW-0808">Transferase</keyword>
<evidence type="ECO:0000256" key="7">
    <source>
        <dbReference type="ARBA" id="ARBA00022777"/>
    </source>
</evidence>
<evidence type="ECO:0000256" key="8">
    <source>
        <dbReference type="ARBA" id="ARBA00022989"/>
    </source>
</evidence>
<dbReference type="GO" id="GO:0000155">
    <property type="term" value="F:phosphorelay sensor kinase activity"/>
    <property type="evidence" value="ECO:0007669"/>
    <property type="project" value="InterPro"/>
</dbReference>
<evidence type="ECO:0000256" key="3">
    <source>
        <dbReference type="ARBA" id="ARBA00012438"/>
    </source>
</evidence>
<dbReference type="PANTHER" id="PTHR45436">
    <property type="entry name" value="SENSOR HISTIDINE KINASE YKOH"/>
    <property type="match status" value="1"/>
</dbReference>
<dbReference type="Gene3D" id="3.30.565.10">
    <property type="entry name" value="Histidine kinase-like ATPase, C-terminal domain"/>
    <property type="match status" value="1"/>
</dbReference>
<dbReference type="InterPro" id="IPR005467">
    <property type="entry name" value="His_kinase_dom"/>
</dbReference>
<keyword evidence="8 10" id="KW-1133">Transmembrane helix</keyword>
<evidence type="ECO:0000259" key="11">
    <source>
        <dbReference type="PROSITE" id="PS50109"/>
    </source>
</evidence>
<evidence type="ECO:0000313" key="13">
    <source>
        <dbReference type="Proteomes" id="UP000251889"/>
    </source>
</evidence>
<evidence type="ECO:0000256" key="5">
    <source>
        <dbReference type="ARBA" id="ARBA00022679"/>
    </source>
</evidence>
<comment type="caution">
    <text evidence="12">The sequence shown here is derived from an EMBL/GenBank/DDBJ whole genome shotgun (WGS) entry which is preliminary data.</text>
</comment>
<dbReference type="CDD" id="cd00082">
    <property type="entry name" value="HisKA"/>
    <property type="match status" value="1"/>
</dbReference>
<keyword evidence="7 12" id="KW-0418">Kinase</keyword>
<dbReference type="InterPro" id="IPR003594">
    <property type="entry name" value="HATPase_dom"/>
</dbReference>
<name>A0A364Y7G7_9BACT</name>
<evidence type="ECO:0000313" key="12">
    <source>
        <dbReference type="EMBL" id="RAW02337.1"/>
    </source>
</evidence>